<dbReference type="InterPro" id="IPR001005">
    <property type="entry name" value="SANT/Myb"/>
</dbReference>
<dbReference type="PROSITE" id="PS50090">
    <property type="entry name" value="MYB_LIKE"/>
    <property type="match status" value="3"/>
</dbReference>
<gene>
    <name evidence="6" type="ORF">TRFO_26942</name>
</gene>
<feature type="domain" description="HTH myb-type" evidence="5">
    <location>
        <begin position="22"/>
        <end position="73"/>
    </location>
</feature>
<dbReference type="Gene3D" id="1.10.10.60">
    <property type="entry name" value="Homeodomain-like"/>
    <property type="match status" value="3"/>
</dbReference>
<protein>
    <submittedName>
        <fullName evidence="6">Myb-like DNA-binding domain containing protein</fullName>
    </submittedName>
</protein>
<evidence type="ECO:0000256" key="1">
    <source>
        <dbReference type="ARBA" id="ARBA00022737"/>
    </source>
</evidence>
<sequence>MKKKTPASLSALAPTRARTPTNKCIKKIRWTKEEDELIFSLVKNSDPINWHLIATNFPNKTTQQVTERWEKVLNPELVKGSWTREEDETIINFVKENGCKNWTRLSTLLPGRIGKQCRERWRNHLDPNIIHTMWTSEEDAQLMNLHKQYGNSWVKISSMMPGRSDNAIKNRWNSTLKKMADSDHPLAPANSLENTNRENSNHPLNTNANEEIKKENGNIPTPESSAQLTFVLPFQNLISPEIQKVQNASNETNSQTDTSPRVNQAASVESNRQKFLVLLEREDTNETS</sequence>
<feature type="domain" description="Myb-like" evidence="4">
    <location>
        <begin position="126"/>
        <end position="176"/>
    </location>
</feature>
<keyword evidence="7" id="KW-1185">Reference proteome</keyword>
<dbReference type="OrthoDB" id="2143914at2759"/>
<dbReference type="AlphaFoldDB" id="A0A1J4K1K7"/>
<evidence type="ECO:0000259" key="4">
    <source>
        <dbReference type="PROSITE" id="PS50090"/>
    </source>
</evidence>
<dbReference type="InterPro" id="IPR009057">
    <property type="entry name" value="Homeodomain-like_sf"/>
</dbReference>
<comment type="caution">
    <text evidence="6">The sequence shown here is derived from an EMBL/GenBank/DDBJ whole genome shotgun (WGS) entry which is preliminary data.</text>
</comment>
<keyword evidence="1" id="KW-0677">Repeat</keyword>
<keyword evidence="2" id="KW-0238">DNA-binding</keyword>
<accession>A0A1J4K1K7</accession>
<evidence type="ECO:0000256" key="3">
    <source>
        <dbReference type="SAM" id="MobiDB-lite"/>
    </source>
</evidence>
<feature type="region of interest" description="Disordered" evidence="3">
    <location>
        <begin position="181"/>
        <end position="207"/>
    </location>
</feature>
<dbReference type="Proteomes" id="UP000179807">
    <property type="component" value="Unassembled WGS sequence"/>
</dbReference>
<dbReference type="PANTHER" id="PTHR45614">
    <property type="entry name" value="MYB PROTEIN-RELATED"/>
    <property type="match status" value="1"/>
</dbReference>
<dbReference type="EMBL" id="MLAK01000761">
    <property type="protein sequence ID" value="OHT05321.1"/>
    <property type="molecule type" value="Genomic_DNA"/>
</dbReference>
<evidence type="ECO:0000256" key="2">
    <source>
        <dbReference type="ARBA" id="ARBA00023125"/>
    </source>
</evidence>
<feature type="compositionally biased region" description="Polar residues" evidence="3">
    <location>
        <begin position="246"/>
        <end position="270"/>
    </location>
</feature>
<dbReference type="GO" id="GO:0000978">
    <property type="term" value="F:RNA polymerase II cis-regulatory region sequence-specific DNA binding"/>
    <property type="evidence" value="ECO:0007669"/>
    <property type="project" value="TreeGrafter"/>
</dbReference>
<dbReference type="SMART" id="SM00717">
    <property type="entry name" value="SANT"/>
    <property type="match status" value="3"/>
</dbReference>
<dbReference type="VEuPathDB" id="TrichDB:TRFO_26942"/>
<dbReference type="Pfam" id="PF00249">
    <property type="entry name" value="Myb_DNA-binding"/>
    <property type="match status" value="3"/>
</dbReference>
<proteinExistence type="predicted"/>
<reference evidence="6" key="1">
    <citation type="submission" date="2016-10" db="EMBL/GenBank/DDBJ databases">
        <authorList>
            <person name="Benchimol M."/>
            <person name="Almeida L.G."/>
            <person name="Vasconcelos A.T."/>
            <person name="Perreira-Neves A."/>
            <person name="Rosa I.A."/>
            <person name="Tasca T."/>
            <person name="Bogo M.R."/>
            <person name="de Souza W."/>
        </authorList>
    </citation>
    <scope>NUCLEOTIDE SEQUENCE [LARGE SCALE GENOMIC DNA]</scope>
    <source>
        <strain evidence="6">K</strain>
    </source>
</reference>
<dbReference type="CDD" id="cd00167">
    <property type="entry name" value="SANT"/>
    <property type="match status" value="3"/>
</dbReference>
<dbReference type="GO" id="GO:0000981">
    <property type="term" value="F:DNA-binding transcription factor activity, RNA polymerase II-specific"/>
    <property type="evidence" value="ECO:0007669"/>
    <property type="project" value="TreeGrafter"/>
</dbReference>
<dbReference type="GeneID" id="94839957"/>
<feature type="domain" description="HTH myb-type" evidence="5">
    <location>
        <begin position="134"/>
        <end position="180"/>
    </location>
</feature>
<dbReference type="PROSITE" id="PS51294">
    <property type="entry name" value="HTH_MYB"/>
    <property type="match status" value="3"/>
</dbReference>
<dbReference type="RefSeq" id="XP_068358457.1">
    <property type="nucleotide sequence ID" value="XM_068505253.1"/>
</dbReference>
<evidence type="ECO:0000313" key="6">
    <source>
        <dbReference type="EMBL" id="OHT05321.1"/>
    </source>
</evidence>
<evidence type="ECO:0000259" key="5">
    <source>
        <dbReference type="PROSITE" id="PS51294"/>
    </source>
</evidence>
<feature type="domain" description="Myb-like" evidence="4">
    <location>
        <begin position="22"/>
        <end position="73"/>
    </location>
</feature>
<dbReference type="GO" id="GO:0005634">
    <property type="term" value="C:nucleus"/>
    <property type="evidence" value="ECO:0007669"/>
    <property type="project" value="TreeGrafter"/>
</dbReference>
<feature type="domain" description="HTH myb-type" evidence="5">
    <location>
        <begin position="74"/>
        <end position="129"/>
    </location>
</feature>
<evidence type="ECO:0000313" key="7">
    <source>
        <dbReference type="Proteomes" id="UP000179807"/>
    </source>
</evidence>
<organism evidence="6 7">
    <name type="scientific">Tritrichomonas foetus</name>
    <dbReference type="NCBI Taxonomy" id="1144522"/>
    <lineage>
        <taxon>Eukaryota</taxon>
        <taxon>Metamonada</taxon>
        <taxon>Parabasalia</taxon>
        <taxon>Tritrichomonadida</taxon>
        <taxon>Tritrichomonadidae</taxon>
        <taxon>Tritrichomonas</taxon>
    </lineage>
</organism>
<dbReference type="PANTHER" id="PTHR45614:SF25">
    <property type="entry name" value="MYB PROTEIN"/>
    <property type="match status" value="1"/>
</dbReference>
<dbReference type="FunFam" id="1.10.10.60:FF:000010">
    <property type="entry name" value="Transcriptional activator Myb isoform A"/>
    <property type="match status" value="1"/>
</dbReference>
<dbReference type="InterPro" id="IPR050560">
    <property type="entry name" value="MYB_TF"/>
</dbReference>
<dbReference type="SUPFAM" id="SSF46689">
    <property type="entry name" value="Homeodomain-like"/>
    <property type="match status" value="2"/>
</dbReference>
<feature type="domain" description="Myb-like" evidence="4">
    <location>
        <begin position="74"/>
        <end position="125"/>
    </location>
</feature>
<dbReference type="InterPro" id="IPR017930">
    <property type="entry name" value="Myb_dom"/>
</dbReference>
<feature type="region of interest" description="Disordered" evidence="3">
    <location>
        <begin position="246"/>
        <end position="273"/>
    </location>
</feature>
<name>A0A1J4K1K7_9EUKA</name>